<comment type="caution">
    <text evidence="1">The sequence shown here is derived from an EMBL/GenBank/DDBJ whole genome shotgun (WGS) entry which is preliminary data.</text>
</comment>
<dbReference type="RefSeq" id="XP_037219074.1">
    <property type="nucleotide sequence ID" value="XM_037363430.1"/>
</dbReference>
<organism evidence="1 2">
    <name type="scientific">Mycena indigotica</name>
    <dbReference type="NCBI Taxonomy" id="2126181"/>
    <lineage>
        <taxon>Eukaryota</taxon>
        <taxon>Fungi</taxon>
        <taxon>Dikarya</taxon>
        <taxon>Basidiomycota</taxon>
        <taxon>Agaricomycotina</taxon>
        <taxon>Agaricomycetes</taxon>
        <taxon>Agaricomycetidae</taxon>
        <taxon>Agaricales</taxon>
        <taxon>Marasmiineae</taxon>
        <taxon>Mycenaceae</taxon>
        <taxon>Mycena</taxon>
    </lineage>
</organism>
<dbReference type="EMBL" id="JACAZF010000006">
    <property type="protein sequence ID" value="KAF7301074.1"/>
    <property type="molecule type" value="Genomic_DNA"/>
</dbReference>
<proteinExistence type="predicted"/>
<evidence type="ECO:0000313" key="2">
    <source>
        <dbReference type="Proteomes" id="UP000636479"/>
    </source>
</evidence>
<reference evidence="1" key="1">
    <citation type="submission" date="2020-05" db="EMBL/GenBank/DDBJ databases">
        <title>Mycena genomes resolve the evolution of fungal bioluminescence.</title>
        <authorList>
            <person name="Tsai I.J."/>
        </authorList>
    </citation>
    <scope>NUCLEOTIDE SEQUENCE</scope>
    <source>
        <strain evidence="1">171206Taipei</strain>
    </source>
</reference>
<accession>A0A8H6W6H4</accession>
<sequence>MDTAELWTEFTIVCLEWGAKDPRGSQQALELLKLGLERSQESLLHVKIVHYASPTLAEEAAQALSMLGATCHRWRTASLTCPGPTIPAFGFHRQLAGLKSLEIKDRRHGKDRWTIDTFSVFRDAPKSRAVAFSGETSLQQLPLEQLEHVLYKDVVPSTLHLALDCLPRLSGAAYISLAADFDRHTNINFHSSSEITKFWASVDTHYFDSDELHACVKLLNVLLSSITLGSLRELVLKCTGYPTAVVPWPDATIRALAGRSHFNAHLHTLDVRHMFLSELELLSALTELPRLQTLAFSDQLALRDSEPTTTILTDELMSRLTETVFPKELLTDTLTSNRVTHILVPDLHTFSCATQLSFDHQKFFEFVESRSGRERVECFEVQLSWWPKQDGSQPCLEPQVESKLWQLHKQHRSNLKLRIGRDPSSFRNRYGQWEPVGSMHI</sequence>
<dbReference type="GeneID" id="59345946"/>
<gene>
    <name evidence="1" type="ORF">MIND_00671400</name>
</gene>
<protein>
    <submittedName>
        <fullName evidence="1">Uncharacterized protein</fullName>
    </submittedName>
</protein>
<evidence type="ECO:0000313" key="1">
    <source>
        <dbReference type="EMBL" id="KAF7301074.1"/>
    </source>
</evidence>
<dbReference type="AlphaFoldDB" id="A0A8H6W6H4"/>
<dbReference type="Proteomes" id="UP000636479">
    <property type="component" value="Unassembled WGS sequence"/>
</dbReference>
<name>A0A8H6W6H4_9AGAR</name>
<dbReference type="OrthoDB" id="3365698at2759"/>
<keyword evidence="2" id="KW-1185">Reference proteome</keyword>